<dbReference type="SUPFAM" id="SSF110738">
    <property type="entry name" value="Glycerate kinase I"/>
    <property type="match status" value="1"/>
</dbReference>
<evidence type="ECO:0000313" key="6">
    <source>
        <dbReference type="Proteomes" id="UP001589700"/>
    </source>
</evidence>
<evidence type="ECO:0000256" key="3">
    <source>
        <dbReference type="ARBA" id="ARBA00022777"/>
    </source>
</evidence>
<dbReference type="Proteomes" id="UP001589700">
    <property type="component" value="Unassembled WGS sequence"/>
</dbReference>
<keyword evidence="6" id="KW-1185">Reference proteome</keyword>
<reference evidence="5 6" key="1">
    <citation type="submission" date="2024-09" db="EMBL/GenBank/DDBJ databases">
        <authorList>
            <person name="Sun Q."/>
            <person name="Mori K."/>
        </authorList>
    </citation>
    <scope>NUCLEOTIDE SEQUENCE [LARGE SCALE GENOMIC DNA]</scope>
    <source>
        <strain evidence="5 6">CCM 7659</strain>
    </source>
</reference>
<dbReference type="InterPro" id="IPR004381">
    <property type="entry name" value="Glycerate_kinase"/>
</dbReference>
<dbReference type="NCBIfam" id="TIGR00045">
    <property type="entry name" value="glycerate kinase"/>
    <property type="match status" value="1"/>
</dbReference>
<comment type="similarity">
    <text evidence="1 4">Belongs to the glycerate kinase type-1 family.</text>
</comment>
<evidence type="ECO:0000256" key="4">
    <source>
        <dbReference type="PIRNR" id="PIRNR006078"/>
    </source>
</evidence>
<comment type="caution">
    <text evidence="5">The sequence shown here is derived from an EMBL/GenBank/DDBJ whole genome shotgun (WGS) entry which is preliminary data.</text>
</comment>
<accession>A0ABV5JMU2</accession>
<keyword evidence="3 4" id="KW-0418">Kinase</keyword>
<evidence type="ECO:0000256" key="2">
    <source>
        <dbReference type="ARBA" id="ARBA00022679"/>
    </source>
</evidence>
<keyword evidence="2 4" id="KW-0808">Transferase</keyword>
<protein>
    <submittedName>
        <fullName evidence="5">Glycerate kinase</fullName>
    </submittedName>
</protein>
<dbReference type="RefSeq" id="WP_380023099.1">
    <property type="nucleotide sequence ID" value="NZ_JBHMDY010000002.1"/>
</dbReference>
<dbReference type="GO" id="GO:0016301">
    <property type="term" value="F:kinase activity"/>
    <property type="evidence" value="ECO:0007669"/>
    <property type="project" value="UniProtKB-KW"/>
</dbReference>
<dbReference type="PIRSF" id="PIRSF006078">
    <property type="entry name" value="GlxK"/>
    <property type="match status" value="1"/>
</dbReference>
<dbReference type="EMBL" id="JBHMDY010000002">
    <property type="protein sequence ID" value="MFB9259033.1"/>
    <property type="molecule type" value="Genomic_DNA"/>
</dbReference>
<dbReference type="InterPro" id="IPR018193">
    <property type="entry name" value="Glyc_kinase_flavodox-like_fold"/>
</dbReference>
<evidence type="ECO:0000313" key="5">
    <source>
        <dbReference type="EMBL" id="MFB9259033.1"/>
    </source>
</evidence>
<evidence type="ECO:0000256" key="1">
    <source>
        <dbReference type="ARBA" id="ARBA00006284"/>
    </source>
</evidence>
<name>A0ABV5JMU2_9ACTN</name>
<dbReference type="PANTHER" id="PTHR21599:SF0">
    <property type="entry name" value="GLYCERATE KINASE"/>
    <property type="match status" value="1"/>
</dbReference>
<dbReference type="Pfam" id="PF02595">
    <property type="entry name" value="Gly_kinase"/>
    <property type="match status" value="1"/>
</dbReference>
<proteinExistence type="inferred from homology"/>
<dbReference type="Gene3D" id="3.40.50.10350">
    <property type="entry name" value="Glycerate kinase, domain 1"/>
    <property type="match status" value="1"/>
</dbReference>
<dbReference type="Gene3D" id="3.90.1510.10">
    <property type="entry name" value="Glycerate kinase, domain 2"/>
    <property type="match status" value="1"/>
</dbReference>
<dbReference type="PANTHER" id="PTHR21599">
    <property type="entry name" value="GLYCERATE KINASE"/>
    <property type="match status" value="1"/>
</dbReference>
<dbReference type="InterPro" id="IPR018197">
    <property type="entry name" value="Glycerate_kinase_RE-like"/>
</dbReference>
<organism evidence="5 6">
    <name type="scientific">Dietzia aerolata</name>
    <dbReference type="NCBI Taxonomy" id="595984"/>
    <lineage>
        <taxon>Bacteria</taxon>
        <taxon>Bacillati</taxon>
        <taxon>Actinomycetota</taxon>
        <taxon>Actinomycetes</taxon>
        <taxon>Mycobacteriales</taxon>
        <taxon>Dietziaceae</taxon>
        <taxon>Dietzia</taxon>
    </lineage>
</organism>
<sequence>MGDDARVTIVVACGAFKGSLTAIEACHHAAEGARRAHPDTDVVERPVADGGGGSLEVMVAGGARPVPVTASGPTGQPVETSFAAIDPDTAFVEMADACGLLRLPDDTPAPLEASSRGVGEVILAALRSGRGNIHLGIGGSASTDGGTGMLSALGVRFLDAAGEELPDGGGSLLRLDRVDLDGLDPAVRAARILVACDVDNPLLGQLGAARVYGPQKGADPEQVEELEAGLSRLAEVLRNQGLDVDPDAPGSGAAGGVGFTARELLGASLDPGFEVLGTLTGLEDVVSAADLVVTGEGRLDDQTMHGKTPLGVAALCRSHAVPVVAVCGRLDLEADRVAEAGFAAAAALTEKEPDLAKSIANAGPLLEEVAADVVSRILPARA</sequence>
<gene>
    <name evidence="5" type="ORF">ACFFVD_04390</name>
</gene>
<dbReference type="InterPro" id="IPR036129">
    <property type="entry name" value="Glycerate_kinase_sf"/>
</dbReference>